<proteinExistence type="predicted"/>
<dbReference type="GO" id="GO:0006620">
    <property type="term" value="P:post-translational protein targeting to endoplasmic reticulum membrane"/>
    <property type="evidence" value="ECO:0007669"/>
    <property type="project" value="TreeGrafter"/>
</dbReference>
<protein>
    <submittedName>
        <fullName evidence="4">Uncharacterized protein</fullName>
    </submittedName>
</protein>
<evidence type="ECO:0000256" key="2">
    <source>
        <dbReference type="ARBA" id="ARBA00022803"/>
    </source>
</evidence>
<dbReference type="SMART" id="SM00028">
    <property type="entry name" value="TPR"/>
    <property type="match status" value="3"/>
</dbReference>
<evidence type="ECO:0000256" key="1">
    <source>
        <dbReference type="ARBA" id="ARBA00022737"/>
    </source>
</evidence>
<dbReference type="Gene3D" id="1.25.40.10">
    <property type="entry name" value="Tetratricopeptide repeat domain"/>
    <property type="match status" value="1"/>
</dbReference>
<reference evidence="4" key="1">
    <citation type="submission" date="2018-05" db="EMBL/GenBank/DDBJ databases">
        <authorList>
            <consortium name="PulseNet: The National Subtyping Network for Foodborne Disease Surveillance"/>
            <person name="Tarr C.L."/>
            <person name="Trees E."/>
            <person name="Katz L.S."/>
            <person name="Carleton-Romer H.A."/>
            <person name="Stroika S."/>
            <person name="Kucerova Z."/>
            <person name="Roache K.F."/>
            <person name="Sabol A.L."/>
            <person name="Besser J."/>
            <person name="Gerner-Smidt P."/>
        </authorList>
    </citation>
    <scope>NUCLEOTIDE SEQUENCE</scope>
    <source>
        <strain evidence="4">2008D-7097</strain>
    </source>
</reference>
<sequence length="111" mass="13038">MNSRRFFYYQGVDCGNLEDYQKAIEFFTKTIEQDESFADAYYKRANNKRKVDDLEGSLQDCLKSIELDNENAKAYLILGHIYKDLEKIELSIDAFKKSIDLDEICNIHVLH</sequence>
<dbReference type="GO" id="GO:0072380">
    <property type="term" value="C:TRC complex"/>
    <property type="evidence" value="ECO:0007669"/>
    <property type="project" value="TreeGrafter"/>
</dbReference>
<dbReference type="InterPro" id="IPR011990">
    <property type="entry name" value="TPR-like_helical_dom_sf"/>
</dbReference>
<dbReference type="PROSITE" id="PS50005">
    <property type="entry name" value="TPR"/>
    <property type="match status" value="1"/>
</dbReference>
<accession>A0A5L8WCW1</accession>
<name>A0A5L8WCW1_CAMLA</name>
<dbReference type="InterPro" id="IPR019734">
    <property type="entry name" value="TPR_rpt"/>
</dbReference>
<dbReference type="GO" id="GO:0060090">
    <property type="term" value="F:molecular adaptor activity"/>
    <property type="evidence" value="ECO:0007669"/>
    <property type="project" value="TreeGrafter"/>
</dbReference>
<dbReference type="Pfam" id="PF13181">
    <property type="entry name" value="TPR_8"/>
    <property type="match status" value="1"/>
</dbReference>
<feature type="repeat" description="TPR" evidence="3">
    <location>
        <begin position="72"/>
        <end position="105"/>
    </location>
</feature>
<dbReference type="InterPro" id="IPR047150">
    <property type="entry name" value="SGT"/>
</dbReference>
<keyword evidence="1" id="KW-0677">Repeat</keyword>
<comment type="caution">
    <text evidence="4">The sequence shown here is derived from an EMBL/GenBank/DDBJ whole genome shotgun (WGS) entry which is preliminary data.</text>
</comment>
<dbReference type="AlphaFoldDB" id="A0A5L8WCW1"/>
<dbReference type="PANTHER" id="PTHR45831">
    <property type="entry name" value="LD24721P"/>
    <property type="match status" value="1"/>
</dbReference>
<dbReference type="PANTHER" id="PTHR45831:SF2">
    <property type="entry name" value="LD24721P"/>
    <property type="match status" value="1"/>
</dbReference>
<organism evidence="4">
    <name type="scientific">Campylobacter lari</name>
    <dbReference type="NCBI Taxonomy" id="201"/>
    <lineage>
        <taxon>Bacteria</taxon>
        <taxon>Pseudomonadati</taxon>
        <taxon>Campylobacterota</taxon>
        <taxon>Epsilonproteobacteria</taxon>
        <taxon>Campylobacterales</taxon>
        <taxon>Campylobacteraceae</taxon>
        <taxon>Campylobacter</taxon>
    </lineage>
</organism>
<dbReference type="SUPFAM" id="SSF48452">
    <property type="entry name" value="TPR-like"/>
    <property type="match status" value="1"/>
</dbReference>
<gene>
    <name evidence="4" type="ORF">A0Y42_03130</name>
</gene>
<dbReference type="GO" id="GO:0016020">
    <property type="term" value="C:membrane"/>
    <property type="evidence" value="ECO:0007669"/>
    <property type="project" value="TreeGrafter"/>
</dbReference>
<evidence type="ECO:0000313" key="4">
    <source>
        <dbReference type="EMBL" id="EAK9939816.1"/>
    </source>
</evidence>
<evidence type="ECO:0000256" key="3">
    <source>
        <dbReference type="PROSITE-ProRule" id="PRU00339"/>
    </source>
</evidence>
<dbReference type="EMBL" id="AACKMK010000002">
    <property type="protein sequence ID" value="EAK9939816.1"/>
    <property type="molecule type" value="Genomic_DNA"/>
</dbReference>
<keyword evidence="2 3" id="KW-0802">TPR repeat</keyword>